<feature type="transmembrane region" description="Helical" evidence="1">
    <location>
        <begin position="123"/>
        <end position="140"/>
    </location>
</feature>
<feature type="transmembrane region" description="Helical" evidence="1">
    <location>
        <begin position="368"/>
        <end position="391"/>
    </location>
</feature>
<keyword evidence="1" id="KW-1133">Transmembrane helix</keyword>
<protein>
    <submittedName>
        <fullName evidence="2">Uncharacterized protein</fullName>
    </submittedName>
</protein>
<dbReference type="AlphaFoldDB" id="A0A1J4MFZ5"/>
<evidence type="ECO:0000313" key="2">
    <source>
        <dbReference type="EMBL" id="OII73158.1"/>
    </source>
</evidence>
<dbReference type="Proteomes" id="UP000186176">
    <property type="component" value="Unassembled WGS sequence"/>
</dbReference>
<gene>
    <name evidence="2" type="ORF">cubi_02390</name>
</gene>
<feature type="transmembrane region" description="Helical" evidence="1">
    <location>
        <begin position="74"/>
        <end position="94"/>
    </location>
</feature>
<feature type="transmembrane region" description="Helical" evidence="1">
    <location>
        <begin position="535"/>
        <end position="557"/>
    </location>
</feature>
<proteinExistence type="predicted"/>
<feature type="transmembrane region" description="Helical" evidence="1">
    <location>
        <begin position="197"/>
        <end position="219"/>
    </location>
</feature>
<accession>A0A1J4MFZ5</accession>
<dbReference type="VEuPathDB" id="CryptoDB:cubi_02390"/>
<feature type="transmembrane region" description="Helical" evidence="1">
    <location>
        <begin position="260"/>
        <end position="283"/>
    </location>
</feature>
<dbReference type="GeneID" id="39979180"/>
<keyword evidence="3" id="KW-1185">Reference proteome</keyword>
<dbReference type="InterPro" id="IPR011701">
    <property type="entry name" value="MFS"/>
</dbReference>
<sequence length="568" mass="65819">MEMIREETASSDFISDYSEENQNDVNTKARPLSQSFKFTLFMCLLQGFSERLFFNMVLFGYIWGYSLNYLNSEWILFSQHLIGCIGFLFWSLVCNYLKPQVILIISFMICGLISIIQSFSNSFLTLLFCRYLLSFSYGALEPSIQIISTNYQLRNSEMAKLYGAVSCYKSFGSFLSIAISTMIYLKSSSEVTVIYSRVIWIVTGGFSIFISMVLLASVYKEFKNSNQNSAFEMVLRDNSHYKKLENYVSNNEKKNKLKIIFIYFVIFLVGLLTNIVNEIYSFYQITSSFSFERYEYPELKGDHSGTYVLSLNLIYYALKSVVFLLGSAIGSLIFGLLYKNIYGITKKIKEKFEIDSIIGLGRKNSINILCLASISIINFFSLNFLLLQFMSEIPKISKFSIIDIVPNSFNFFWLIPHMIAVFFMGALLTSLLEIIPRFQLITVNKSSTSVVSYGLYLMITRVFSDPSLYKYIYLYTPDKNYTIGIGNNSSFNIIPSIFHYPIKRWFPIQLIYKLGKMDFPFNYVYYQELQISSSIYSILFYTLVSFITLLLFIKFILCKRSRKGIDFD</sequence>
<feature type="transmembrane region" description="Helical" evidence="1">
    <location>
        <begin position="411"/>
        <end position="435"/>
    </location>
</feature>
<dbReference type="EMBL" id="LRBP01000017">
    <property type="protein sequence ID" value="OII73158.1"/>
    <property type="molecule type" value="Genomic_DNA"/>
</dbReference>
<dbReference type="SUPFAM" id="SSF103473">
    <property type="entry name" value="MFS general substrate transporter"/>
    <property type="match status" value="1"/>
</dbReference>
<dbReference type="InterPro" id="IPR036259">
    <property type="entry name" value="MFS_trans_sf"/>
</dbReference>
<dbReference type="RefSeq" id="XP_028874522.1">
    <property type="nucleotide sequence ID" value="XM_029019401.1"/>
</dbReference>
<keyword evidence="1" id="KW-0472">Membrane</keyword>
<dbReference type="OrthoDB" id="342964at2759"/>
<evidence type="ECO:0000256" key="1">
    <source>
        <dbReference type="SAM" id="Phobius"/>
    </source>
</evidence>
<name>A0A1J4MFZ5_9CRYT</name>
<feature type="transmembrane region" description="Helical" evidence="1">
    <location>
        <begin position="101"/>
        <end position="117"/>
    </location>
</feature>
<feature type="transmembrane region" description="Helical" evidence="1">
    <location>
        <begin position="161"/>
        <end position="185"/>
    </location>
</feature>
<keyword evidence="1" id="KW-0812">Transmembrane</keyword>
<feature type="transmembrane region" description="Helical" evidence="1">
    <location>
        <begin position="447"/>
        <end position="464"/>
    </location>
</feature>
<organism evidence="2 3">
    <name type="scientific">Cryptosporidium ubiquitum</name>
    <dbReference type="NCBI Taxonomy" id="857276"/>
    <lineage>
        <taxon>Eukaryota</taxon>
        <taxon>Sar</taxon>
        <taxon>Alveolata</taxon>
        <taxon>Apicomplexa</taxon>
        <taxon>Conoidasida</taxon>
        <taxon>Coccidia</taxon>
        <taxon>Eucoccidiorida</taxon>
        <taxon>Eimeriorina</taxon>
        <taxon>Cryptosporidiidae</taxon>
        <taxon>Cryptosporidium</taxon>
    </lineage>
</organism>
<evidence type="ECO:0000313" key="3">
    <source>
        <dbReference type="Proteomes" id="UP000186176"/>
    </source>
</evidence>
<reference evidence="2 3" key="1">
    <citation type="submission" date="2016-10" db="EMBL/GenBank/DDBJ databases">
        <title>Reductive evolution of mitochondrial metabolism and differential evolution of invasion-related proteins in Cryptosporidium.</title>
        <authorList>
            <person name="Liu S."/>
            <person name="Roellig D.M."/>
            <person name="Guo Y."/>
            <person name="Li N."/>
            <person name="Frace M.A."/>
            <person name="Tang K."/>
            <person name="Zhang L."/>
            <person name="Feng Y."/>
            <person name="Xiao L."/>
        </authorList>
    </citation>
    <scope>NUCLEOTIDE SEQUENCE [LARGE SCALE GENOMIC DNA]</scope>
    <source>
        <strain evidence="2">39726</strain>
    </source>
</reference>
<dbReference type="Pfam" id="PF07690">
    <property type="entry name" value="MFS_1"/>
    <property type="match status" value="1"/>
</dbReference>
<comment type="caution">
    <text evidence="2">The sequence shown here is derived from an EMBL/GenBank/DDBJ whole genome shotgun (WGS) entry which is preliminary data.</text>
</comment>
<dbReference type="Gene3D" id="1.20.1250.20">
    <property type="entry name" value="MFS general substrate transporter like domains"/>
    <property type="match status" value="1"/>
</dbReference>
<feature type="transmembrane region" description="Helical" evidence="1">
    <location>
        <begin position="313"/>
        <end position="338"/>
    </location>
</feature>
<feature type="transmembrane region" description="Helical" evidence="1">
    <location>
        <begin position="38"/>
        <end position="62"/>
    </location>
</feature>
<dbReference type="GO" id="GO:0022857">
    <property type="term" value="F:transmembrane transporter activity"/>
    <property type="evidence" value="ECO:0007669"/>
    <property type="project" value="InterPro"/>
</dbReference>